<evidence type="ECO:0000256" key="1">
    <source>
        <dbReference type="SAM" id="MobiDB-lite"/>
    </source>
</evidence>
<feature type="region of interest" description="Disordered" evidence="1">
    <location>
        <begin position="1"/>
        <end position="51"/>
    </location>
</feature>
<dbReference type="EMBL" id="JN121995">
    <property type="protein sequence ID" value="AER57874.1"/>
    <property type="molecule type" value="Genomic_DNA"/>
</dbReference>
<proteinExistence type="predicted"/>
<name>G8GBT5_9CARY</name>
<dbReference type="AlphaFoldDB" id="G8GBT5"/>
<sequence>MGGRFRGVPREVKVGRLPWRRCHTQSSESRKKKSRNERKKGGPITLGRTGT</sequence>
<organism evidence="2">
    <name type="scientific">Limoniastrum monopetalum</name>
    <dbReference type="NCBI Taxonomy" id="63095"/>
    <lineage>
        <taxon>Eukaryota</taxon>
        <taxon>Viridiplantae</taxon>
        <taxon>Streptophyta</taxon>
        <taxon>Embryophyta</taxon>
        <taxon>Tracheophyta</taxon>
        <taxon>Spermatophyta</taxon>
        <taxon>Magnoliopsida</taxon>
        <taxon>eudicotyledons</taxon>
        <taxon>Gunneridae</taxon>
        <taxon>Pentapetalae</taxon>
        <taxon>Caryophyllales</taxon>
        <taxon>Plumbaginaceae</taxon>
        <taxon>Limoniastrum</taxon>
    </lineage>
</organism>
<protein>
    <submittedName>
        <fullName evidence="2">Ar-de</fullName>
    </submittedName>
</protein>
<accession>G8GBT5</accession>
<reference evidence="2" key="1">
    <citation type="journal article" date="2011" name="J. Genet. Eng. Biotechnol.">
        <title>Identification and characterization of up-regulated genes in the halophyte Limoniastrum monopetalum (L.) Boiss grown under crude oil pollution.</title>
        <authorList>
            <person name="El-Bakatoushi R."/>
        </authorList>
    </citation>
    <scope>NUCLEOTIDE SEQUENCE</scope>
</reference>
<evidence type="ECO:0000313" key="2">
    <source>
        <dbReference type="EMBL" id="AER57874.1"/>
    </source>
</evidence>